<dbReference type="RefSeq" id="WP_161571038.1">
    <property type="nucleotide sequence ID" value="NZ_RDSM01000003.1"/>
</dbReference>
<evidence type="ECO:0000256" key="4">
    <source>
        <dbReference type="ARBA" id="ARBA00023136"/>
    </source>
</evidence>
<feature type="transmembrane region" description="Helical" evidence="6">
    <location>
        <begin position="214"/>
        <end position="234"/>
    </location>
</feature>
<dbReference type="GO" id="GO:0016020">
    <property type="term" value="C:membrane"/>
    <property type="evidence" value="ECO:0007669"/>
    <property type="project" value="UniProtKB-SubCell"/>
</dbReference>
<feature type="transmembrane region" description="Helical" evidence="6">
    <location>
        <begin position="175"/>
        <end position="194"/>
    </location>
</feature>
<feature type="domain" description="Major facilitator superfamily (MFS) profile" evidence="7">
    <location>
        <begin position="271"/>
        <end position="467"/>
    </location>
</feature>
<dbReference type="Pfam" id="PF07690">
    <property type="entry name" value="MFS_1"/>
    <property type="match status" value="1"/>
</dbReference>
<evidence type="ECO:0000313" key="8">
    <source>
        <dbReference type="EMBL" id="RXH54716.1"/>
    </source>
</evidence>
<dbReference type="InterPro" id="IPR011701">
    <property type="entry name" value="MFS"/>
</dbReference>
<dbReference type="Proteomes" id="UP000289437">
    <property type="component" value="Unassembled WGS sequence"/>
</dbReference>
<keyword evidence="4 6" id="KW-0472">Membrane</keyword>
<dbReference type="Gene3D" id="1.20.1250.20">
    <property type="entry name" value="MFS general substrate transporter like domains"/>
    <property type="match status" value="2"/>
</dbReference>
<accession>A0A4Q0T034</accession>
<feature type="transmembrane region" description="Helical" evidence="6">
    <location>
        <begin position="344"/>
        <end position="363"/>
    </location>
</feature>
<sequence>MPSDAPGEENGTPTAPVTARETEAIEDKRHYIGPIKLGVGILPRHVGAMSYIALASVVTTNFLSLMQPHILSQRIHLPKELLGRTGGELALTMNMAVLIFTLFFGAIADRVRANRFMALAYVGMATACLLYPMASSLKALMAVIFLLGVSQTITLTVGGAHGLQYPDNSSRGKYGSMMSILNIGGVVLIAAQIGPRLPEWLQHLGISSLSSLRFSFWIFGLFVAPGCLVAWYWLKQDPPVHRESKLDLKAEVVTLGANLVNVLRYAKSNKRFQLVLITSLFMRSDFAVVSTFLSFWVAAAGREHGISTTDAVRHAGQMYSVVLGSLFVAQFTVGLLADRFNRVTLLLAALLFVALSYLSPLLIHDVFAPSAYLCAVLLGLAEGFIVMTLSALMGQEAPSHLRGASIGIINLIAIIGVSLMNYTGGILFDKVSHVAPFAMMAALNLGTLLWALPFLKHRNDTVEGDLI</sequence>
<dbReference type="PANTHER" id="PTHR23524">
    <property type="entry name" value="TRANSPORTER, PUTATIVE (AFU_ORTHOLOGUE AFUA_8G04850)-RELATED"/>
    <property type="match status" value="1"/>
</dbReference>
<protein>
    <submittedName>
        <fullName evidence="8">Putative transporter</fullName>
    </submittedName>
</protein>
<feature type="transmembrane region" description="Helical" evidence="6">
    <location>
        <begin position="116"/>
        <end position="134"/>
    </location>
</feature>
<dbReference type="InterPro" id="IPR005829">
    <property type="entry name" value="Sugar_transporter_CS"/>
</dbReference>
<comment type="caution">
    <text evidence="8">The sequence shown here is derived from an EMBL/GenBank/DDBJ whole genome shotgun (WGS) entry which is preliminary data.</text>
</comment>
<organism evidence="8 9">
    <name type="scientific">Granulicella sibirica</name>
    <dbReference type="NCBI Taxonomy" id="2479048"/>
    <lineage>
        <taxon>Bacteria</taxon>
        <taxon>Pseudomonadati</taxon>
        <taxon>Acidobacteriota</taxon>
        <taxon>Terriglobia</taxon>
        <taxon>Terriglobales</taxon>
        <taxon>Acidobacteriaceae</taxon>
        <taxon>Granulicella</taxon>
    </lineage>
</organism>
<proteinExistence type="predicted"/>
<reference evidence="9" key="2">
    <citation type="submission" date="2019-02" db="EMBL/GenBank/DDBJ databases">
        <title>Granulicella sibirica sp. nov., a psychrotolerant acidobacterium isolated from an organic soil layer in forested tundra, West Siberia.</title>
        <authorList>
            <person name="Oshkin I.Y."/>
            <person name="Kulichevskaya I.S."/>
            <person name="Rijpstra W.I.C."/>
            <person name="Sinninghe Damste J.S."/>
            <person name="Rakitin A.L."/>
            <person name="Ravin N.V."/>
            <person name="Dedysh S.N."/>
        </authorList>
    </citation>
    <scope>NUCLEOTIDE SEQUENCE [LARGE SCALE GENOMIC DNA]</scope>
    <source>
        <strain evidence="9">AF10</strain>
    </source>
</reference>
<name>A0A4Q0T034_9BACT</name>
<keyword evidence="3 6" id="KW-1133">Transmembrane helix</keyword>
<reference evidence="8 9" key="1">
    <citation type="submission" date="2018-11" db="EMBL/GenBank/DDBJ databases">
        <authorList>
            <person name="Mardanov A.V."/>
            <person name="Ravin N.V."/>
            <person name="Dedysh S.N."/>
        </authorList>
    </citation>
    <scope>NUCLEOTIDE SEQUENCE [LARGE SCALE GENOMIC DNA]</scope>
    <source>
        <strain evidence="8 9">AF10</strain>
    </source>
</reference>
<evidence type="ECO:0000313" key="9">
    <source>
        <dbReference type="Proteomes" id="UP000289437"/>
    </source>
</evidence>
<evidence type="ECO:0000256" key="5">
    <source>
        <dbReference type="SAM" id="MobiDB-lite"/>
    </source>
</evidence>
<dbReference type="InterPro" id="IPR020846">
    <property type="entry name" value="MFS_dom"/>
</dbReference>
<feature type="region of interest" description="Disordered" evidence="5">
    <location>
        <begin position="1"/>
        <end position="20"/>
    </location>
</feature>
<dbReference type="OrthoDB" id="9812221at2"/>
<dbReference type="AlphaFoldDB" id="A0A4Q0T034"/>
<evidence type="ECO:0000256" key="3">
    <source>
        <dbReference type="ARBA" id="ARBA00022989"/>
    </source>
</evidence>
<evidence type="ECO:0000256" key="1">
    <source>
        <dbReference type="ARBA" id="ARBA00004141"/>
    </source>
</evidence>
<evidence type="ECO:0000259" key="7">
    <source>
        <dbReference type="PROSITE" id="PS50850"/>
    </source>
</evidence>
<dbReference type="SUPFAM" id="SSF103473">
    <property type="entry name" value="MFS general substrate transporter"/>
    <property type="match status" value="1"/>
</dbReference>
<dbReference type="PANTHER" id="PTHR23524:SF1">
    <property type="entry name" value="MRH DOMAIN-CONTAINING PROTEIN-RELATED"/>
    <property type="match status" value="1"/>
</dbReference>
<feature type="transmembrane region" description="Helical" evidence="6">
    <location>
        <begin position="274"/>
        <end position="298"/>
    </location>
</feature>
<dbReference type="GO" id="GO:0022857">
    <property type="term" value="F:transmembrane transporter activity"/>
    <property type="evidence" value="ECO:0007669"/>
    <property type="project" value="InterPro"/>
</dbReference>
<feature type="transmembrane region" description="Helical" evidence="6">
    <location>
        <begin position="51"/>
        <end position="70"/>
    </location>
</feature>
<dbReference type="EMBL" id="RDSM01000003">
    <property type="protein sequence ID" value="RXH54716.1"/>
    <property type="molecule type" value="Genomic_DNA"/>
</dbReference>
<feature type="transmembrane region" description="Helical" evidence="6">
    <location>
        <begin position="90"/>
        <end position="109"/>
    </location>
</feature>
<keyword evidence="2 6" id="KW-0812">Transmembrane</keyword>
<keyword evidence="9" id="KW-1185">Reference proteome</keyword>
<evidence type="ECO:0000256" key="2">
    <source>
        <dbReference type="ARBA" id="ARBA00022692"/>
    </source>
</evidence>
<dbReference type="InterPro" id="IPR036259">
    <property type="entry name" value="MFS_trans_sf"/>
</dbReference>
<dbReference type="PROSITE" id="PS00217">
    <property type="entry name" value="SUGAR_TRANSPORT_2"/>
    <property type="match status" value="1"/>
</dbReference>
<gene>
    <name evidence="8" type="ORF">GRAN_3820</name>
</gene>
<comment type="subcellular location">
    <subcellularLocation>
        <location evidence="1">Membrane</location>
        <topology evidence="1">Multi-pass membrane protein</topology>
    </subcellularLocation>
</comment>
<evidence type="ECO:0000256" key="6">
    <source>
        <dbReference type="SAM" id="Phobius"/>
    </source>
</evidence>
<feature type="transmembrane region" description="Helical" evidence="6">
    <location>
        <begin position="369"/>
        <end position="392"/>
    </location>
</feature>
<feature type="transmembrane region" description="Helical" evidence="6">
    <location>
        <begin position="140"/>
        <end position="163"/>
    </location>
</feature>
<feature type="transmembrane region" description="Helical" evidence="6">
    <location>
        <begin position="404"/>
        <end position="428"/>
    </location>
</feature>
<dbReference type="PROSITE" id="PS50850">
    <property type="entry name" value="MFS"/>
    <property type="match status" value="1"/>
</dbReference>
<feature type="transmembrane region" description="Helical" evidence="6">
    <location>
        <begin position="318"/>
        <end position="337"/>
    </location>
</feature>
<feature type="transmembrane region" description="Helical" evidence="6">
    <location>
        <begin position="434"/>
        <end position="455"/>
    </location>
</feature>